<dbReference type="RefSeq" id="WP_114715417.1">
    <property type="nucleotide sequence ID" value="NZ_KZ857269.1"/>
</dbReference>
<proteinExistence type="predicted"/>
<accession>A0A370KGH2</accession>
<dbReference type="OrthoDB" id="620680at2"/>
<dbReference type="Proteomes" id="UP000254939">
    <property type="component" value="Unassembled WGS sequence"/>
</dbReference>
<evidence type="ECO:0000313" key="2">
    <source>
        <dbReference type="Proteomes" id="UP000254939"/>
    </source>
</evidence>
<protein>
    <submittedName>
        <fullName evidence="1">Uncharacterized protein</fullName>
    </submittedName>
</protein>
<comment type="caution">
    <text evidence="1">The sequence shown here is derived from an EMBL/GenBank/DDBJ whole genome shotgun (WGS) entry which is preliminary data.</text>
</comment>
<name>A0A370KGH2_9HYPH</name>
<dbReference type="EMBL" id="NAAC01000041">
    <property type="protein sequence ID" value="RDJ03879.1"/>
    <property type="molecule type" value="Genomic_DNA"/>
</dbReference>
<dbReference type="AlphaFoldDB" id="A0A370KGH2"/>
<gene>
    <name evidence="1" type="ORF">B5K06_28615</name>
</gene>
<evidence type="ECO:0000313" key="1">
    <source>
        <dbReference type="EMBL" id="RDJ03879.1"/>
    </source>
</evidence>
<sequence>MIPQLVERIRVGAPLPIDQAREAVLTADPLDIVLHLEQVWASYDPAAIGPLPIAPARRTLMMSGQFAPFAPGANERAWDHLGSSYVLENTRGVQIFKRIVREYRSGVALGIPSPATLRWLDATEALLFGAANPFSGWLSTSPTGADGEIVRRRSYWQLFGLDLAFGTDDNRPPVYDKGTAANTGFVGVFEELLFELWQAITNLKNFSGVNSSDDDRIFRLTEALMFMLRARRQGPLNTAGTVLLREELAAATVLGWIDLTLSSNSSLVMDAGAQATSAAGRLSNLGAKVGLAAHSRSTSLFEMAAELSKILRVIESGVVSGPEYSYILYRETPPVPGVKVYGAEARRVITEWAAATGKDIKARGKPVETARRARLVAVQ</sequence>
<reference evidence="1 2" key="1">
    <citation type="submission" date="2017-03" db="EMBL/GenBank/DDBJ databases">
        <title>Genome analysis of Rhizobial strains effectives or ineffectives for nitrogen fixation isolated from bean seeds.</title>
        <authorList>
            <person name="Peralta H."/>
            <person name="Aguilar-Vera A."/>
            <person name="Mora Y."/>
            <person name="Vargas-Lagunas C."/>
            <person name="Girard L."/>
            <person name="Mora J."/>
        </authorList>
    </citation>
    <scope>NUCLEOTIDE SEQUENCE [LARGE SCALE GENOMIC DNA]</scope>
    <source>
        <strain evidence="1 2">CCGM3</strain>
    </source>
</reference>
<organism evidence="1 2">
    <name type="scientific">Rhizobium grahamii</name>
    <dbReference type="NCBI Taxonomy" id="1120045"/>
    <lineage>
        <taxon>Bacteria</taxon>
        <taxon>Pseudomonadati</taxon>
        <taxon>Pseudomonadota</taxon>
        <taxon>Alphaproteobacteria</taxon>
        <taxon>Hyphomicrobiales</taxon>
        <taxon>Rhizobiaceae</taxon>
        <taxon>Rhizobium/Agrobacterium group</taxon>
        <taxon>Rhizobium</taxon>
    </lineage>
</organism>